<proteinExistence type="predicted"/>
<reference evidence="2" key="1">
    <citation type="journal article" date="2023" name="Front. Plant Sci.">
        <title>Chromosomal-level genome assembly of Melastoma candidum provides insights into trichome evolution.</title>
        <authorList>
            <person name="Zhong Y."/>
            <person name="Wu W."/>
            <person name="Sun C."/>
            <person name="Zou P."/>
            <person name="Liu Y."/>
            <person name="Dai S."/>
            <person name="Zhou R."/>
        </authorList>
    </citation>
    <scope>NUCLEOTIDE SEQUENCE [LARGE SCALE GENOMIC DNA]</scope>
</reference>
<protein>
    <submittedName>
        <fullName evidence="1">Uncharacterized protein</fullName>
    </submittedName>
</protein>
<evidence type="ECO:0000313" key="1">
    <source>
        <dbReference type="EMBL" id="KAI4363860.1"/>
    </source>
</evidence>
<comment type="caution">
    <text evidence="1">The sequence shown here is derived from an EMBL/GenBank/DDBJ whole genome shotgun (WGS) entry which is preliminary data.</text>
</comment>
<evidence type="ECO:0000313" key="2">
    <source>
        <dbReference type="Proteomes" id="UP001057402"/>
    </source>
</evidence>
<organism evidence="1 2">
    <name type="scientific">Melastoma candidum</name>
    <dbReference type="NCBI Taxonomy" id="119954"/>
    <lineage>
        <taxon>Eukaryota</taxon>
        <taxon>Viridiplantae</taxon>
        <taxon>Streptophyta</taxon>
        <taxon>Embryophyta</taxon>
        <taxon>Tracheophyta</taxon>
        <taxon>Spermatophyta</taxon>
        <taxon>Magnoliopsida</taxon>
        <taxon>eudicotyledons</taxon>
        <taxon>Gunneridae</taxon>
        <taxon>Pentapetalae</taxon>
        <taxon>rosids</taxon>
        <taxon>malvids</taxon>
        <taxon>Myrtales</taxon>
        <taxon>Melastomataceae</taxon>
        <taxon>Melastomatoideae</taxon>
        <taxon>Melastomateae</taxon>
        <taxon>Melastoma</taxon>
    </lineage>
</organism>
<gene>
    <name evidence="1" type="ORF">MLD38_020026</name>
</gene>
<dbReference type="EMBL" id="CM042885">
    <property type="protein sequence ID" value="KAI4363860.1"/>
    <property type="molecule type" value="Genomic_DNA"/>
</dbReference>
<name>A0ACB9QEL7_9MYRT</name>
<accession>A0ACB9QEL7</accession>
<sequence>MAAAAVTATSFPPHRSCCSRDIVQDPEGHIRQGGAFFLERWSGGSSGGSSSLGSTTVSVPAVKPVKSLDFDTGVFKKEKINLAGHEEYIVRGGRDLFPLLPDAFKGIKQNGVIGWGSQGPAQVQNPRDSLAEAKSDIVVKIELRKGSRSFAEARAAGFTEDKGTLGDIWETIAGSDLVLLLISDAAQADSYEEVFSHMKPRSILGLSRGFLLGHLQSMGLDFPKSFSVVGVSPKGMGPSVRRLYVQGKEINVAGINSSFAVHQDIDGRATDEYKSDIFGERGILLGAVHGVVESLFRRYTQNGMNENLAYKNTVECITGIVSRTISTQGMLAVYDSLSGEGKKYFETAYSASYYPCMDILYECDEGVASGNEIRSVVLAGRRFYEKDGLPAFPTGKIDQTRMWKVGERVRSTRPGGDLGPLYPFTTRVFVALRLRS</sequence>
<dbReference type="Proteomes" id="UP001057402">
    <property type="component" value="Chromosome 6"/>
</dbReference>
<keyword evidence="2" id="KW-1185">Reference proteome</keyword>